<dbReference type="Proteomes" id="UP001164746">
    <property type="component" value="Chromosome 8"/>
</dbReference>
<reference evidence="2" key="1">
    <citation type="submission" date="2022-11" db="EMBL/GenBank/DDBJ databases">
        <title>Centuries of genome instability and evolution in soft-shell clam transmissible cancer (bioRxiv).</title>
        <authorList>
            <person name="Hart S.F.M."/>
            <person name="Yonemitsu M.A."/>
            <person name="Giersch R.M."/>
            <person name="Beal B.F."/>
            <person name="Arriagada G."/>
            <person name="Davis B.W."/>
            <person name="Ostrander E.A."/>
            <person name="Goff S.P."/>
            <person name="Metzger M.J."/>
        </authorList>
    </citation>
    <scope>NUCLEOTIDE SEQUENCE</scope>
    <source>
        <strain evidence="2">MELC-2E11</strain>
        <tissue evidence="2">Siphon/mantle</tissue>
    </source>
</reference>
<feature type="chain" id="PRO_5046289756" evidence="1">
    <location>
        <begin position="20"/>
        <end position="194"/>
    </location>
</feature>
<evidence type="ECO:0000313" key="3">
    <source>
        <dbReference type="Proteomes" id="UP001164746"/>
    </source>
</evidence>
<evidence type="ECO:0000256" key="1">
    <source>
        <dbReference type="SAM" id="SignalP"/>
    </source>
</evidence>
<feature type="signal peptide" evidence="1">
    <location>
        <begin position="1"/>
        <end position="19"/>
    </location>
</feature>
<protein>
    <submittedName>
        <fullName evidence="2">Uncharacterized protein</fullName>
    </submittedName>
</protein>
<accession>A0ABY7ETX0</accession>
<gene>
    <name evidence="2" type="ORF">MAR_026552</name>
</gene>
<organism evidence="2 3">
    <name type="scientific">Mya arenaria</name>
    <name type="common">Soft-shell clam</name>
    <dbReference type="NCBI Taxonomy" id="6604"/>
    <lineage>
        <taxon>Eukaryota</taxon>
        <taxon>Metazoa</taxon>
        <taxon>Spiralia</taxon>
        <taxon>Lophotrochozoa</taxon>
        <taxon>Mollusca</taxon>
        <taxon>Bivalvia</taxon>
        <taxon>Autobranchia</taxon>
        <taxon>Heteroconchia</taxon>
        <taxon>Euheterodonta</taxon>
        <taxon>Imparidentia</taxon>
        <taxon>Neoheterodontei</taxon>
        <taxon>Myida</taxon>
        <taxon>Myoidea</taxon>
        <taxon>Myidae</taxon>
        <taxon>Mya</taxon>
    </lineage>
</organism>
<keyword evidence="1" id="KW-0732">Signal</keyword>
<dbReference type="EMBL" id="CP111019">
    <property type="protein sequence ID" value="WAR12372.1"/>
    <property type="molecule type" value="Genomic_DNA"/>
</dbReference>
<evidence type="ECO:0000313" key="2">
    <source>
        <dbReference type="EMBL" id="WAR12372.1"/>
    </source>
</evidence>
<proteinExistence type="predicted"/>
<name>A0ABY7ETX0_MYAAR</name>
<keyword evidence="3" id="KW-1185">Reference proteome</keyword>
<sequence>MEITVSVAFFVLYLCSVNAHVTKSNGYGYHLPRGGNNIIIINNNINRYGYGGVTSMAQMYCSYCQARGWTTCMQRFCFAGFGPPPTDVSGYGGYGGVTSMAQMYCSYCQARGWSTCVQRFCFAGYGPPPTDVAGYGGDFLSKHITIGICNYCRNFGIWDCVNLFCYGIPVYSRHYAASKHSGRHSQSYYGHLAG</sequence>